<evidence type="ECO:0000256" key="5">
    <source>
        <dbReference type="ARBA" id="ARBA00023172"/>
    </source>
</evidence>
<dbReference type="Pfam" id="PF02646">
    <property type="entry name" value="RmuC"/>
    <property type="match status" value="1"/>
</dbReference>
<protein>
    <recommendedName>
        <fullName evidence="3">DNA recombination protein RmuC homolog</fullName>
    </recommendedName>
</protein>
<keyword evidence="8" id="KW-1185">Reference proteome</keyword>
<sequence>MIEQKLEQNLTGHAETARVLKDELSNSFYRLGTSVNDSLTQSSELQSERLGNVNNTLSSLAERLEKAQEGVRVAVETRLETIRNDNATKLEQMRATVEEKLHDTLEQRLNSSFKLVSDQLEQVFRGLGEMQTLATGVGDLKRMMTNVRTRGTWGEVTLASLLEQAMAPDQYEKNVEVRPSSNQRVEFSIKLPGGEGGPLWLPIDAKFPTEDYERLIDASERGDVDAVEIAGKALEARIRQAANDISTKYVHPPFSTDFGVLFLPTEGLYAEVIRRPGLADCLQRENRILVTGPTTLLALLNSLRMGFRTCNSEAIKRGVADSRRREIGVR</sequence>
<feature type="coiled-coil region" evidence="6">
    <location>
        <begin position="50"/>
        <end position="107"/>
    </location>
</feature>
<evidence type="ECO:0000256" key="3">
    <source>
        <dbReference type="ARBA" id="ARBA00021840"/>
    </source>
</evidence>
<dbReference type="PANTHER" id="PTHR30563:SF0">
    <property type="entry name" value="DNA RECOMBINATION PROTEIN RMUC"/>
    <property type="match status" value="1"/>
</dbReference>
<evidence type="ECO:0000256" key="6">
    <source>
        <dbReference type="SAM" id="Coils"/>
    </source>
</evidence>
<dbReference type="Proteomes" id="UP000317176">
    <property type="component" value="Unassembled WGS sequence"/>
</dbReference>
<dbReference type="AlphaFoldDB" id="A0A562KY61"/>
<dbReference type="InterPro" id="IPR003798">
    <property type="entry name" value="DNA_recombination_RmuC"/>
</dbReference>
<evidence type="ECO:0000313" key="7">
    <source>
        <dbReference type="EMBL" id="TWI00124.1"/>
    </source>
</evidence>
<organism evidence="7 8">
    <name type="scientific">Bradyrhizobium daqingense</name>
    <dbReference type="NCBI Taxonomy" id="993502"/>
    <lineage>
        <taxon>Bacteria</taxon>
        <taxon>Pseudomonadati</taxon>
        <taxon>Pseudomonadota</taxon>
        <taxon>Alphaproteobacteria</taxon>
        <taxon>Hyphomicrobiales</taxon>
        <taxon>Nitrobacteraceae</taxon>
        <taxon>Bradyrhizobium</taxon>
    </lineage>
</organism>
<evidence type="ECO:0000256" key="2">
    <source>
        <dbReference type="ARBA" id="ARBA00009840"/>
    </source>
</evidence>
<accession>A0A562KY61</accession>
<proteinExistence type="inferred from homology"/>
<name>A0A562KY61_9BRAD</name>
<reference evidence="7 8" key="1">
    <citation type="journal article" date="2015" name="Stand. Genomic Sci.">
        <title>Genomic Encyclopedia of Bacterial and Archaeal Type Strains, Phase III: the genomes of soil and plant-associated and newly described type strains.</title>
        <authorList>
            <person name="Whitman W.B."/>
            <person name="Woyke T."/>
            <person name="Klenk H.P."/>
            <person name="Zhou Y."/>
            <person name="Lilburn T.G."/>
            <person name="Beck B.J."/>
            <person name="De Vos P."/>
            <person name="Vandamme P."/>
            <person name="Eisen J.A."/>
            <person name="Garrity G."/>
            <person name="Hugenholtz P."/>
            <person name="Kyrpides N.C."/>
        </authorList>
    </citation>
    <scope>NUCLEOTIDE SEQUENCE [LARGE SCALE GENOMIC DNA]</scope>
    <source>
        <strain evidence="7 8">CGMCC 1.10947</strain>
    </source>
</reference>
<dbReference type="PANTHER" id="PTHR30563">
    <property type="entry name" value="DNA RECOMBINATION PROTEIN RMUC"/>
    <property type="match status" value="1"/>
</dbReference>
<keyword evidence="5" id="KW-0233">DNA recombination</keyword>
<dbReference type="GO" id="GO:0006310">
    <property type="term" value="P:DNA recombination"/>
    <property type="evidence" value="ECO:0007669"/>
    <property type="project" value="UniProtKB-KW"/>
</dbReference>
<comment type="function">
    <text evidence="1">Involved in DNA recombination.</text>
</comment>
<evidence type="ECO:0000313" key="8">
    <source>
        <dbReference type="Proteomes" id="UP000317176"/>
    </source>
</evidence>
<evidence type="ECO:0000256" key="4">
    <source>
        <dbReference type="ARBA" id="ARBA00023054"/>
    </source>
</evidence>
<evidence type="ECO:0000256" key="1">
    <source>
        <dbReference type="ARBA" id="ARBA00003416"/>
    </source>
</evidence>
<dbReference type="EMBL" id="VLKL01000015">
    <property type="protein sequence ID" value="TWI00124.1"/>
    <property type="molecule type" value="Genomic_DNA"/>
</dbReference>
<comment type="similarity">
    <text evidence="2">Belongs to the RmuC family.</text>
</comment>
<comment type="caution">
    <text evidence="7">The sequence shown here is derived from an EMBL/GenBank/DDBJ whole genome shotgun (WGS) entry which is preliminary data.</text>
</comment>
<gene>
    <name evidence="7" type="ORF">IQ17_04982</name>
</gene>
<keyword evidence="4 6" id="KW-0175">Coiled coil</keyword>